<dbReference type="Gene3D" id="2.170.130.10">
    <property type="entry name" value="TonB-dependent receptor, plug domain"/>
    <property type="match status" value="1"/>
</dbReference>
<evidence type="ECO:0000256" key="1">
    <source>
        <dbReference type="ARBA" id="ARBA00004571"/>
    </source>
</evidence>
<feature type="signal peptide" evidence="13">
    <location>
        <begin position="1"/>
        <end position="22"/>
    </location>
</feature>
<dbReference type="CDD" id="cd01347">
    <property type="entry name" value="ligand_gated_channel"/>
    <property type="match status" value="1"/>
</dbReference>
<keyword evidence="16" id="KW-0675">Receptor</keyword>
<evidence type="ECO:0000256" key="11">
    <source>
        <dbReference type="PROSITE-ProRule" id="PRU01360"/>
    </source>
</evidence>
<keyword evidence="9 11" id="KW-0472">Membrane</keyword>
<dbReference type="InterPro" id="IPR010101">
    <property type="entry name" value="B12_transptr_BtuB"/>
</dbReference>
<accession>A0A371JXE1</accession>
<evidence type="ECO:0000256" key="10">
    <source>
        <dbReference type="ARBA" id="ARBA00023237"/>
    </source>
</evidence>
<dbReference type="GO" id="GO:0015420">
    <property type="term" value="F:ABC-type vitamin B12 transporter activity"/>
    <property type="evidence" value="ECO:0007669"/>
    <property type="project" value="InterPro"/>
</dbReference>
<evidence type="ECO:0000259" key="14">
    <source>
        <dbReference type="Pfam" id="PF00593"/>
    </source>
</evidence>
<dbReference type="GO" id="GO:0015288">
    <property type="term" value="F:porin activity"/>
    <property type="evidence" value="ECO:0007669"/>
    <property type="project" value="UniProtKB-KW"/>
</dbReference>
<dbReference type="GO" id="GO:0046930">
    <property type="term" value="C:pore complex"/>
    <property type="evidence" value="ECO:0007669"/>
    <property type="project" value="UniProtKB-KW"/>
</dbReference>
<protein>
    <submittedName>
        <fullName evidence="16">TonB-dependent vitamin B12 receptor</fullName>
    </submittedName>
</protein>
<evidence type="ECO:0000256" key="5">
    <source>
        <dbReference type="ARBA" id="ARBA00022729"/>
    </source>
</evidence>
<evidence type="ECO:0000256" key="12">
    <source>
        <dbReference type="RuleBase" id="RU003357"/>
    </source>
</evidence>
<evidence type="ECO:0000313" key="16">
    <source>
        <dbReference type="EMBL" id="RDZ26326.1"/>
    </source>
</evidence>
<dbReference type="Proteomes" id="UP000264492">
    <property type="component" value="Unassembled WGS sequence"/>
</dbReference>
<reference evidence="16 17" key="1">
    <citation type="submission" date="2018-08" db="EMBL/GenBank/DDBJ databases">
        <title>Lysobacter sp. zong2l5, whole genome shotgun sequence.</title>
        <authorList>
            <person name="Zhang X."/>
            <person name="Feng G."/>
            <person name="Zhu H."/>
        </authorList>
    </citation>
    <scope>NUCLEOTIDE SEQUENCE [LARGE SCALE GENOMIC DNA]</scope>
    <source>
        <strain evidence="17">zong2l5</strain>
    </source>
</reference>
<dbReference type="InterPro" id="IPR000531">
    <property type="entry name" value="Beta-barrel_TonB"/>
</dbReference>
<evidence type="ECO:0000259" key="15">
    <source>
        <dbReference type="Pfam" id="PF07715"/>
    </source>
</evidence>
<dbReference type="OrthoDB" id="9764669at2"/>
<evidence type="ECO:0000256" key="9">
    <source>
        <dbReference type="ARBA" id="ARBA00023136"/>
    </source>
</evidence>
<dbReference type="EMBL" id="QTSU01000004">
    <property type="protein sequence ID" value="RDZ26326.1"/>
    <property type="molecule type" value="Genomic_DNA"/>
</dbReference>
<organism evidence="16 17">
    <name type="scientific">Lysobacter silvisoli</name>
    <dbReference type="NCBI Taxonomy" id="2293254"/>
    <lineage>
        <taxon>Bacteria</taxon>
        <taxon>Pseudomonadati</taxon>
        <taxon>Pseudomonadota</taxon>
        <taxon>Gammaproteobacteria</taxon>
        <taxon>Lysobacterales</taxon>
        <taxon>Lysobacteraceae</taxon>
        <taxon>Lysobacter</taxon>
    </lineage>
</organism>
<evidence type="ECO:0000256" key="8">
    <source>
        <dbReference type="ARBA" id="ARBA00023114"/>
    </source>
</evidence>
<dbReference type="InterPro" id="IPR012910">
    <property type="entry name" value="Plug_dom"/>
</dbReference>
<feature type="domain" description="TonB-dependent receptor plug" evidence="15">
    <location>
        <begin position="46"/>
        <end position="151"/>
    </location>
</feature>
<dbReference type="Gene3D" id="2.40.170.20">
    <property type="entry name" value="TonB-dependent receptor, beta-barrel domain"/>
    <property type="match status" value="1"/>
</dbReference>
<keyword evidence="5 13" id="KW-0732">Signal</keyword>
<dbReference type="AlphaFoldDB" id="A0A371JXE1"/>
<evidence type="ECO:0000256" key="4">
    <source>
        <dbReference type="ARBA" id="ARBA00022692"/>
    </source>
</evidence>
<keyword evidence="3 11" id="KW-1134">Transmembrane beta strand</keyword>
<keyword evidence="17" id="KW-1185">Reference proteome</keyword>
<evidence type="ECO:0000313" key="17">
    <source>
        <dbReference type="Proteomes" id="UP000264492"/>
    </source>
</evidence>
<evidence type="ECO:0000256" key="7">
    <source>
        <dbReference type="ARBA" id="ARBA00023077"/>
    </source>
</evidence>
<dbReference type="GO" id="GO:0006811">
    <property type="term" value="P:monoatomic ion transport"/>
    <property type="evidence" value="ECO:0007669"/>
    <property type="project" value="UniProtKB-KW"/>
</dbReference>
<keyword evidence="7 12" id="KW-0798">TonB box</keyword>
<keyword evidence="2 11" id="KW-0813">Transport</keyword>
<evidence type="ECO:0000256" key="3">
    <source>
        <dbReference type="ARBA" id="ARBA00022452"/>
    </source>
</evidence>
<comment type="caution">
    <text evidence="16">The sequence shown here is derived from an EMBL/GenBank/DDBJ whole genome shotgun (WGS) entry which is preliminary data.</text>
</comment>
<proteinExistence type="inferred from homology"/>
<dbReference type="PANTHER" id="PTHR30069">
    <property type="entry name" value="TONB-DEPENDENT OUTER MEMBRANE RECEPTOR"/>
    <property type="match status" value="1"/>
</dbReference>
<feature type="domain" description="TonB-dependent receptor-like beta-barrel" evidence="14">
    <location>
        <begin position="218"/>
        <end position="586"/>
    </location>
</feature>
<keyword evidence="6" id="KW-0406">Ion transport</keyword>
<dbReference type="SUPFAM" id="SSF56935">
    <property type="entry name" value="Porins"/>
    <property type="match status" value="1"/>
</dbReference>
<evidence type="ECO:0000256" key="13">
    <source>
        <dbReference type="SAM" id="SignalP"/>
    </source>
</evidence>
<dbReference type="GO" id="GO:0009279">
    <property type="term" value="C:cell outer membrane"/>
    <property type="evidence" value="ECO:0007669"/>
    <property type="project" value="UniProtKB-SubCell"/>
</dbReference>
<comment type="similarity">
    <text evidence="11 12">Belongs to the TonB-dependent receptor family.</text>
</comment>
<dbReference type="NCBIfam" id="TIGR01779">
    <property type="entry name" value="TonB-B12"/>
    <property type="match status" value="1"/>
</dbReference>
<evidence type="ECO:0000256" key="2">
    <source>
        <dbReference type="ARBA" id="ARBA00022448"/>
    </source>
</evidence>
<dbReference type="PANTHER" id="PTHR30069:SF53">
    <property type="entry name" value="COLICIN I RECEPTOR-RELATED"/>
    <property type="match status" value="1"/>
</dbReference>
<evidence type="ECO:0000256" key="6">
    <source>
        <dbReference type="ARBA" id="ARBA00023065"/>
    </source>
</evidence>
<dbReference type="Pfam" id="PF07715">
    <property type="entry name" value="Plug"/>
    <property type="match status" value="1"/>
</dbReference>
<keyword evidence="10 11" id="KW-0998">Cell outer membrane</keyword>
<dbReference type="InterPro" id="IPR036942">
    <property type="entry name" value="Beta-barrel_TonB_sf"/>
</dbReference>
<dbReference type="PROSITE" id="PS52016">
    <property type="entry name" value="TONB_DEPENDENT_REC_3"/>
    <property type="match status" value="1"/>
</dbReference>
<dbReference type="Pfam" id="PF00593">
    <property type="entry name" value="TonB_dep_Rec_b-barrel"/>
    <property type="match status" value="1"/>
</dbReference>
<keyword evidence="4 11" id="KW-0812">Transmembrane</keyword>
<comment type="subcellular location">
    <subcellularLocation>
        <location evidence="1 11">Cell outer membrane</location>
        <topology evidence="1 11">Multi-pass membrane protein</topology>
    </subcellularLocation>
</comment>
<keyword evidence="8" id="KW-0626">Porin</keyword>
<sequence length="614" mass="66663">MLMRVLPLAIAAALALPAYAQAQPADEATDLDDVIVTATRTAISANDALAPVEVITSEDIARSQARSLPDLLRGRAGISIGNQGGLGKLTTLSLRGSETDHVLVLVDGVRIGSPTSGLASFQDLPMALIDRVEIVRGPRSSLYGADAVGGVIQIFTRRDRGAVAPRASVTVGSNSAREASAGVGGRVGRGWFGVDAAYQRTDGINACDGSSTLFAGCFTEEPDRDGYRNRSLSVRGGFDASDALSFEGHALRAEGDNEYDGSFVNYSEVVQQVIGGKAVYRPSDAVRVQLSAGRNRDASDNFLGSVANGYFATDRDTINLQGDFGVGEGQLLSVGFDWLRDRVDSDTAYDETERDNRAVFVQYQGRFGNQSIEASLRRDDNEQFDGHTTGSVAWGLGFGEGWRVTAGYGTAFKAPTFNELYYPFFNNPNLRPEESKTWEVGLAYRGERFNARIDAFQTDVDDLIAYDSAIFRPNNIDSARLRGAEIGFDANIDEWSVAASASFLDSENRLGFYAGNELPRRAKRSARIDVDRAFGDFRLGLTAVGSSARYDDVANSRRVGGYGTVDLRAEYALTPSWTLQARLANVFDRDYETISFYNQPGREWFLTVRYAPGK</sequence>
<name>A0A371JXE1_9GAMM</name>
<gene>
    <name evidence="16" type="primary">btuB</name>
    <name evidence="16" type="ORF">DX914_18450</name>
</gene>
<dbReference type="InterPro" id="IPR039426">
    <property type="entry name" value="TonB-dep_rcpt-like"/>
</dbReference>
<feature type="chain" id="PRO_5016828505" evidence="13">
    <location>
        <begin position="23"/>
        <end position="614"/>
    </location>
</feature>
<dbReference type="InterPro" id="IPR037066">
    <property type="entry name" value="Plug_dom_sf"/>
</dbReference>